<dbReference type="OMA" id="RNDMREK"/>
<dbReference type="AlphaFoldDB" id="U5H8D3"/>
<dbReference type="PANTHER" id="PTHR14428:SF5">
    <property type="entry name" value="NUCLEOLAR COMPLEX PROTEIN 3 HOMOLOG"/>
    <property type="match status" value="1"/>
</dbReference>
<dbReference type="HOGENOM" id="CLU_012441_0_0_1"/>
<dbReference type="EnsemblFungi" id="MVLG_03496T0">
    <property type="protein sequence ID" value="MVLG_03496T0"/>
    <property type="gene ID" value="MVLG_03496"/>
</dbReference>
<evidence type="ECO:0000256" key="2">
    <source>
        <dbReference type="ARBA" id="ARBA00007797"/>
    </source>
</evidence>
<accession>U5H8D3</accession>
<evidence type="ECO:0000256" key="6">
    <source>
        <dbReference type="SAM" id="MobiDB-lite"/>
    </source>
</evidence>
<feature type="compositionally biased region" description="Acidic residues" evidence="6">
    <location>
        <begin position="101"/>
        <end position="118"/>
    </location>
</feature>
<dbReference type="InterPro" id="IPR016903">
    <property type="entry name" value="Nucleolar_cplx-assoc_3"/>
</dbReference>
<dbReference type="Pfam" id="PF07540">
    <property type="entry name" value="NOC3p"/>
    <property type="match status" value="1"/>
</dbReference>
<reference evidence="9 11" key="3">
    <citation type="journal article" date="2015" name="BMC Genomics">
        <title>Sex and parasites: genomic and transcriptomic analysis of Microbotryum lychnidis-dioicae, the biotrophic and plant-castrating anther smut fungus.</title>
        <authorList>
            <person name="Perlin M.H."/>
            <person name="Amselem J."/>
            <person name="Fontanillas E."/>
            <person name="Toh S.S."/>
            <person name="Chen Z."/>
            <person name="Goldberg J."/>
            <person name="Duplessis S."/>
            <person name="Henrissat B."/>
            <person name="Young S."/>
            <person name="Zeng Q."/>
            <person name="Aguileta G."/>
            <person name="Petit E."/>
            <person name="Badouin H."/>
            <person name="Andrews J."/>
            <person name="Razeeq D."/>
            <person name="Gabaldon T."/>
            <person name="Quesneville H."/>
            <person name="Giraud T."/>
            <person name="Hood M.E."/>
            <person name="Schultz D.J."/>
            <person name="Cuomo C.A."/>
        </authorList>
    </citation>
    <scope>NUCLEOTIDE SEQUENCE [LARGE SCALE GENOMIC DNA]</scope>
    <source>
        <strain evidence="9">P1A1 Lamole</strain>
        <strain evidence="11">p1A1 Lamole</strain>
    </source>
</reference>
<proteinExistence type="inferred from homology"/>
<feature type="compositionally biased region" description="Basic residues" evidence="6">
    <location>
        <begin position="8"/>
        <end position="26"/>
    </location>
</feature>
<reference evidence="9" key="2">
    <citation type="submission" date="2010-11" db="EMBL/GenBank/DDBJ databases">
        <authorList>
            <consortium name="The Broad Institute Genome Sequencing Platform"/>
            <person name="Earl A."/>
            <person name="Ward D."/>
            <person name="Feldgarden M."/>
            <person name="Gevers D."/>
            <person name="Butler R."/>
            <person name="Young S.K."/>
            <person name="Zeng Q."/>
            <person name="Gargeya S."/>
            <person name="Fitzgerald M."/>
            <person name="Haas B."/>
            <person name="Abouelleil A."/>
            <person name="Alvarado L."/>
            <person name="Arachchi H.M."/>
            <person name="Berlin A."/>
            <person name="Brown A."/>
            <person name="Chapman S.B."/>
            <person name="Chen Z."/>
            <person name="Dunbar C."/>
            <person name="Freedman E."/>
            <person name="Gearin G."/>
            <person name="Gellesch M."/>
            <person name="Goldberg J."/>
            <person name="Griggs A."/>
            <person name="Gujja S."/>
            <person name="Heilman E."/>
            <person name="Heiman D."/>
            <person name="Howarth C."/>
            <person name="Larson L."/>
            <person name="Lui A."/>
            <person name="MacDonald P.J.P."/>
            <person name="Mehta T."/>
            <person name="Montmayeur A."/>
            <person name="Murphy C."/>
            <person name="Neiman D."/>
            <person name="Pearson M."/>
            <person name="Priest M."/>
            <person name="Roberts A."/>
            <person name="Saif S."/>
            <person name="Shea T."/>
            <person name="Shenoy N."/>
            <person name="Sisk P."/>
            <person name="Stolte C."/>
            <person name="Sykes S."/>
            <person name="White J."/>
            <person name="Yandava C."/>
            <person name="Wortman J."/>
            <person name="Nusbaum C."/>
            <person name="Birren B."/>
        </authorList>
    </citation>
    <scope>NUCLEOTIDE SEQUENCE</scope>
    <source>
        <strain evidence="9">P1A1 Lamole</strain>
    </source>
</reference>
<feature type="domain" description="Nucleolar complex-associated protein 3 N-terminal" evidence="8">
    <location>
        <begin position="467"/>
        <end position="576"/>
    </location>
</feature>
<feature type="compositionally biased region" description="Acidic residues" evidence="6">
    <location>
        <begin position="284"/>
        <end position="309"/>
    </location>
</feature>
<evidence type="ECO:0000313" key="11">
    <source>
        <dbReference type="Proteomes" id="UP000017200"/>
    </source>
</evidence>
<keyword evidence="3 5" id="KW-0175">Coiled coil</keyword>
<reference evidence="11" key="1">
    <citation type="submission" date="2010-11" db="EMBL/GenBank/DDBJ databases">
        <title>The genome sequence of Microbotryum violaceum strain p1A1 Lamole.</title>
        <authorList>
            <person name="Cuomo C."/>
            <person name="Perlin M."/>
            <person name="Young S.K."/>
            <person name="Zeng Q."/>
            <person name="Gargeya S."/>
            <person name="Alvarado L."/>
            <person name="Berlin A."/>
            <person name="Chapman S.B."/>
            <person name="Chen Z."/>
            <person name="Freedman E."/>
            <person name="Gellesch M."/>
            <person name="Goldberg J."/>
            <person name="Griggs A."/>
            <person name="Gujja S."/>
            <person name="Heilman E."/>
            <person name="Heiman D."/>
            <person name="Howarth C."/>
            <person name="Mehta T."/>
            <person name="Neiman D."/>
            <person name="Pearson M."/>
            <person name="Roberts A."/>
            <person name="Saif S."/>
            <person name="Shea T."/>
            <person name="Shenoy N."/>
            <person name="Sisk P."/>
            <person name="Stolte C."/>
            <person name="Sykes S."/>
            <person name="White J."/>
            <person name="Yandava C."/>
            <person name="Haas B."/>
            <person name="Nusbaum C."/>
            <person name="Birren B."/>
        </authorList>
    </citation>
    <scope>NUCLEOTIDE SEQUENCE [LARGE SCALE GENOMIC DNA]</scope>
    <source>
        <strain evidence="11">p1A1 Lamole</strain>
    </source>
</reference>
<feature type="compositionally biased region" description="Basic and acidic residues" evidence="6">
    <location>
        <begin position="381"/>
        <end position="396"/>
    </location>
</feature>
<dbReference type="InterPro" id="IPR011501">
    <property type="entry name" value="Noc3_N"/>
</dbReference>
<protein>
    <recommendedName>
        <fullName evidence="12">Nucleolar complex-associated protein 3</fullName>
    </recommendedName>
</protein>
<comment type="subcellular location">
    <subcellularLocation>
        <location evidence="1">Nucleus</location>
        <location evidence="1">Nucleolus</location>
    </subcellularLocation>
</comment>
<gene>
    <name evidence="9" type="ORF">MVLG_03496</name>
</gene>
<feature type="compositionally biased region" description="Acidic residues" evidence="6">
    <location>
        <begin position="245"/>
        <end position="274"/>
    </location>
</feature>
<reference evidence="10" key="4">
    <citation type="submission" date="2015-06" db="UniProtKB">
        <authorList>
            <consortium name="EnsemblFungi"/>
        </authorList>
    </citation>
    <scope>IDENTIFICATION</scope>
</reference>
<dbReference type="InParanoid" id="U5H8D3"/>
<keyword evidence="11" id="KW-1185">Reference proteome</keyword>
<evidence type="ECO:0000259" key="7">
    <source>
        <dbReference type="Pfam" id="PF03914"/>
    </source>
</evidence>
<organism evidence="9">
    <name type="scientific">Microbotryum lychnidis-dioicae (strain p1A1 Lamole / MvSl-1064)</name>
    <name type="common">Anther smut fungus</name>
    <dbReference type="NCBI Taxonomy" id="683840"/>
    <lineage>
        <taxon>Eukaryota</taxon>
        <taxon>Fungi</taxon>
        <taxon>Dikarya</taxon>
        <taxon>Basidiomycota</taxon>
        <taxon>Pucciniomycotina</taxon>
        <taxon>Microbotryomycetes</taxon>
        <taxon>Microbotryales</taxon>
        <taxon>Microbotryaceae</taxon>
        <taxon>Microbotryum</taxon>
    </lineage>
</organism>
<comment type="similarity">
    <text evidence="2">Belongs to the CBF/MAK21 family.</text>
</comment>
<dbReference type="GO" id="GO:0005730">
    <property type="term" value="C:nucleolus"/>
    <property type="evidence" value="ECO:0007669"/>
    <property type="project" value="UniProtKB-SubCell"/>
</dbReference>
<evidence type="ECO:0000256" key="5">
    <source>
        <dbReference type="SAM" id="Coils"/>
    </source>
</evidence>
<dbReference type="EMBL" id="AEIJ01000341">
    <property type="status" value="NOT_ANNOTATED_CDS"/>
    <property type="molecule type" value="Genomic_DNA"/>
</dbReference>
<feature type="region of interest" description="Disordered" evidence="6">
    <location>
        <begin position="214"/>
        <end position="445"/>
    </location>
</feature>
<feature type="compositionally biased region" description="Basic residues" evidence="6">
    <location>
        <begin position="718"/>
        <end position="727"/>
    </location>
</feature>
<feature type="domain" description="CCAAT-binding factor" evidence="7">
    <location>
        <begin position="867"/>
        <end position="1040"/>
    </location>
</feature>
<feature type="region of interest" description="Disordered" evidence="6">
    <location>
        <begin position="1"/>
        <end position="140"/>
    </location>
</feature>
<sequence>MAAAGSGGKKRVSNFKTTARSKRHKAGTSGTTPKRKSTSSSSSAKVDSLAPNKNGSAFPSDRKNWFEEKGRGKDQKGKGPLRFIEIVGQKQSTRESKDDGQDNDDNDDDDDDDDEAEDGSSQSGGNESEQDMGMLVDQDVDEQGGKFLVKLDKKGIAISRPAIKEAFRKQKPALQQAQPASAPARTRLLDGIEIPEAGPTKSELKALRKKENRLKRLKGELPPLEEQDLDQEGVPRSAKEHPEGELIDDLEEDDLAFGSGDDDDDLSLMSELDEGTISTMSEMSDLDDEDDEDLWSADDDDDDDDDEDATERGGIADDGQVEVSGSEDEDEDDQEDEEDEGDASDVSEEEHYDSDEDNVDAIPLPRKKVKPTQPEDDLEAVWERRPKAPKPPKELPTKLPIVQNGKVIRSKETLEGARADETEDEEDPEPRRSEPEYRSDPLGQRFGRPAVRQLLEIKDKKARIAKAREEIADLGREASGTGEGEGGLNLLKRLLSLTGPKFSSSSSARSAGERPILVDREIRVMAMISLLAVFVDVVPGYRIRALTAAEKEVKVSQMVARQREWEDGLVAVYKRFLEFCEAEVSAKDSPLSPVAIHCLCTLVREKPDFNYSVNIMDVIIKRLGRKGWDEGQQTCLEAVVHLFIHDTTTTASNSLHLVRLISRLVRARSFAVRPEVISALLNLRLKDELGGGRVRASTEAVFRQREGRKGVVKWNKEKSHKGRKGGKAKAAMDKKGSKKAREVRKERAKIDAEMREAEGEIDQQERQRNQTETLKLLFALYFRIVKLDYRSPLLPAALEGLARFAHLINIDFFRDLLEVLKGIVKRGGILGAESIVAKADEDDEEDGGDVEERTEATIRRNDMREKLLCIVTAFELLQGQGEALMIDLGDFVSALYALILPLSLSPTFEETSYLGRNSITTTNRITAKLAQTEADLLFRALAAIFLTPRSLPSPMRTLAFSKRLLSASLHWPSASQLRALTFLRSLLIREPKLEAMLETGDRRVDGKWKGAVDEPERAEPEGTCWWEAELYRSHPDDKVRDEVKKLVHYQRE</sequence>
<feature type="compositionally biased region" description="Basic and acidic residues" evidence="6">
    <location>
        <begin position="730"/>
        <end position="748"/>
    </location>
</feature>
<dbReference type="GO" id="GO:0006270">
    <property type="term" value="P:DNA replication initiation"/>
    <property type="evidence" value="ECO:0007669"/>
    <property type="project" value="TreeGrafter"/>
</dbReference>
<dbReference type="GO" id="GO:0003682">
    <property type="term" value="F:chromatin binding"/>
    <property type="evidence" value="ECO:0007669"/>
    <property type="project" value="TreeGrafter"/>
</dbReference>
<evidence type="ECO:0008006" key="12">
    <source>
        <dbReference type="Google" id="ProtNLM"/>
    </source>
</evidence>
<feature type="compositionally biased region" description="Acidic residues" evidence="6">
    <location>
        <begin position="325"/>
        <end position="359"/>
    </location>
</feature>
<evidence type="ECO:0000313" key="9">
    <source>
        <dbReference type="EMBL" id="KDE06217.1"/>
    </source>
</evidence>
<dbReference type="OrthoDB" id="2537813at2759"/>
<dbReference type="Proteomes" id="UP000017200">
    <property type="component" value="Unassembled WGS sequence"/>
</dbReference>
<evidence type="ECO:0000259" key="8">
    <source>
        <dbReference type="Pfam" id="PF07540"/>
    </source>
</evidence>
<evidence type="ECO:0000256" key="4">
    <source>
        <dbReference type="ARBA" id="ARBA00023242"/>
    </source>
</evidence>
<dbReference type="PANTHER" id="PTHR14428">
    <property type="entry name" value="NUCLEOLAR COMPLEX PROTEIN 3"/>
    <property type="match status" value="1"/>
</dbReference>
<dbReference type="EMBL" id="GL541675">
    <property type="protein sequence ID" value="KDE06217.1"/>
    <property type="molecule type" value="Genomic_DNA"/>
</dbReference>
<feature type="coiled-coil region" evidence="5">
    <location>
        <begin position="450"/>
        <end position="477"/>
    </location>
</feature>
<feature type="compositionally biased region" description="Basic and acidic residues" evidence="6">
    <location>
        <begin position="409"/>
        <end position="420"/>
    </location>
</feature>
<dbReference type="Pfam" id="PF03914">
    <property type="entry name" value="CBF"/>
    <property type="match status" value="1"/>
</dbReference>
<feature type="region of interest" description="Disordered" evidence="6">
    <location>
        <begin position="716"/>
        <end position="748"/>
    </location>
</feature>
<feature type="compositionally biased region" description="Low complexity" evidence="6">
    <location>
        <begin position="28"/>
        <end position="48"/>
    </location>
</feature>
<evidence type="ECO:0000256" key="3">
    <source>
        <dbReference type="ARBA" id="ARBA00023054"/>
    </source>
</evidence>
<feature type="compositionally biased region" description="Basic and acidic residues" evidence="6">
    <location>
        <begin position="60"/>
        <end position="77"/>
    </location>
</feature>
<feature type="compositionally biased region" description="Basic and acidic residues" evidence="6">
    <location>
        <begin position="429"/>
        <end position="439"/>
    </location>
</feature>
<dbReference type="InterPro" id="IPR005612">
    <property type="entry name" value="CCAAT-binding_factor"/>
</dbReference>
<name>U5H8D3_USTV1</name>
<evidence type="ECO:0000313" key="10">
    <source>
        <dbReference type="EnsemblFungi" id="MVLG_03496T0"/>
    </source>
</evidence>
<dbReference type="STRING" id="683840.U5H8D3"/>
<keyword evidence="4" id="KW-0539">Nucleus</keyword>
<dbReference type="FunCoup" id="U5H8D3">
    <property type="interactions" value="486"/>
</dbReference>
<evidence type="ECO:0000256" key="1">
    <source>
        <dbReference type="ARBA" id="ARBA00004604"/>
    </source>
</evidence>